<dbReference type="PROSITE" id="PS50801">
    <property type="entry name" value="STAS"/>
    <property type="match status" value="1"/>
</dbReference>
<organism evidence="4 5">
    <name type="scientific">Nostoc minutum NIES-26</name>
    <dbReference type="NCBI Taxonomy" id="1844469"/>
    <lineage>
        <taxon>Bacteria</taxon>
        <taxon>Bacillati</taxon>
        <taxon>Cyanobacteriota</taxon>
        <taxon>Cyanophyceae</taxon>
        <taxon>Nostocales</taxon>
        <taxon>Nostocaceae</taxon>
        <taxon>Nostoc</taxon>
    </lineage>
</organism>
<keyword evidence="5" id="KW-1185">Reference proteome</keyword>
<evidence type="ECO:0000259" key="3">
    <source>
        <dbReference type="PROSITE" id="PS50801"/>
    </source>
</evidence>
<proteinExistence type="inferred from homology"/>
<sequence length="136" mass="15002">MKIKIETLQVTLLENTAPEQIAVNELPQVTVVELVGDIDTNTAPSVQGQILPLAQAGIRMILEMTKVPYMSSAGLRILLSLYRQISVKGGQIILVGLSEEIRDTMDNTGFLDFFKTCDTLEQALEVLKVQVQVTRT</sequence>
<dbReference type="PANTHER" id="PTHR33495:SF14">
    <property type="entry name" value="ANTI-SIGMA FACTOR ANTAGONIST"/>
    <property type="match status" value="1"/>
</dbReference>
<name>A0A367Q793_9NOSO</name>
<dbReference type="SUPFAM" id="SSF52091">
    <property type="entry name" value="SpoIIaa-like"/>
    <property type="match status" value="1"/>
</dbReference>
<evidence type="ECO:0000256" key="2">
    <source>
        <dbReference type="RuleBase" id="RU003749"/>
    </source>
</evidence>
<accession>A0A367Q793</accession>
<comment type="similarity">
    <text evidence="1 2">Belongs to the anti-sigma-factor antagonist family.</text>
</comment>
<dbReference type="CDD" id="cd07043">
    <property type="entry name" value="STAS_anti-anti-sigma_factors"/>
    <property type="match status" value="1"/>
</dbReference>
<comment type="caution">
    <text evidence="4">The sequence shown here is derived from an EMBL/GenBank/DDBJ whole genome shotgun (WGS) entry which is preliminary data.</text>
</comment>
<protein>
    <recommendedName>
        <fullName evidence="2">Anti-sigma factor antagonist</fullName>
    </recommendedName>
</protein>
<feature type="domain" description="STAS" evidence="3">
    <location>
        <begin position="19"/>
        <end position="127"/>
    </location>
</feature>
<evidence type="ECO:0000313" key="4">
    <source>
        <dbReference type="EMBL" id="RCJ19650.1"/>
    </source>
</evidence>
<dbReference type="InterPro" id="IPR002645">
    <property type="entry name" value="STAS_dom"/>
</dbReference>
<dbReference type="Proteomes" id="UP000252107">
    <property type="component" value="Unassembled WGS sequence"/>
</dbReference>
<dbReference type="Pfam" id="PF01740">
    <property type="entry name" value="STAS"/>
    <property type="match status" value="1"/>
</dbReference>
<gene>
    <name evidence="4" type="ORF">A6770_05775</name>
</gene>
<dbReference type="Gene3D" id="3.30.750.24">
    <property type="entry name" value="STAS domain"/>
    <property type="match status" value="1"/>
</dbReference>
<dbReference type="InterPro" id="IPR003658">
    <property type="entry name" value="Anti-sigma_ant"/>
</dbReference>
<dbReference type="AlphaFoldDB" id="A0A367Q793"/>
<dbReference type="InterPro" id="IPR036513">
    <property type="entry name" value="STAS_dom_sf"/>
</dbReference>
<dbReference type="GO" id="GO:0043856">
    <property type="term" value="F:anti-sigma factor antagonist activity"/>
    <property type="evidence" value="ECO:0007669"/>
    <property type="project" value="InterPro"/>
</dbReference>
<dbReference type="EMBL" id="LXQD01000339">
    <property type="protein sequence ID" value="RCJ19650.1"/>
    <property type="molecule type" value="Genomic_DNA"/>
</dbReference>
<reference evidence="4" key="1">
    <citation type="submission" date="2016-04" db="EMBL/GenBank/DDBJ databases">
        <authorList>
            <person name="Tabuchi Yagui T.R."/>
        </authorList>
    </citation>
    <scope>NUCLEOTIDE SEQUENCE [LARGE SCALE GENOMIC DNA]</scope>
    <source>
        <strain evidence="4">NIES-26</strain>
    </source>
</reference>
<evidence type="ECO:0000256" key="1">
    <source>
        <dbReference type="ARBA" id="ARBA00009013"/>
    </source>
</evidence>
<dbReference type="PANTHER" id="PTHR33495">
    <property type="entry name" value="ANTI-SIGMA FACTOR ANTAGONIST TM_1081-RELATED-RELATED"/>
    <property type="match status" value="1"/>
</dbReference>
<dbReference type="NCBIfam" id="TIGR00377">
    <property type="entry name" value="ant_ant_sig"/>
    <property type="match status" value="1"/>
</dbReference>
<evidence type="ECO:0000313" key="5">
    <source>
        <dbReference type="Proteomes" id="UP000252107"/>
    </source>
</evidence>